<feature type="region of interest" description="Disordered" evidence="3">
    <location>
        <begin position="452"/>
        <end position="527"/>
    </location>
</feature>
<feature type="compositionally biased region" description="Basic and acidic residues" evidence="3">
    <location>
        <begin position="498"/>
        <end position="518"/>
    </location>
</feature>
<dbReference type="GO" id="GO:1990316">
    <property type="term" value="C:Atg1/ULK1 kinase complex"/>
    <property type="evidence" value="ECO:0007669"/>
    <property type="project" value="InterPro"/>
</dbReference>
<feature type="domain" description="Autophagy-related protein 13 N-terminal" evidence="4">
    <location>
        <begin position="22"/>
        <end position="259"/>
    </location>
</feature>
<dbReference type="CDD" id="cd15465">
    <property type="entry name" value="bS6_mito"/>
    <property type="match status" value="1"/>
</dbReference>
<feature type="region of interest" description="Disordered" evidence="3">
    <location>
        <begin position="733"/>
        <end position="760"/>
    </location>
</feature>
<feature type="region of interest" description="Disordered" evidence="3">
    <location>
        <begin position="544"/>
        <end position="564"/>
    </location>
</feature>
<dbReference type="Pfam" id="PF01250">
    <property type="entry name" value="Ribosomal_S6"/>
    <property type="match status" value="1"/>
</dbReference>
<sequence>MSSSHNRSNNNNSEGAKAEQIIFEFFAKSLHIILESRTPFMSSRNFSGEQMICSPSSSSSSSSSVRPRDKWFNLALRECPAALESFDIGRRSSLEPLVVDVVLVVRPLVGDQSGKRELIRNFSGKDYQSGWNSDQDELGCETKNEQIIERWVVQYDNRKIRESVTTSSRRSSSNKLQVMYKKATLLLRSLFVMVRLLPAYKIFRELNSSGQIFKFKLVPRVPSIVEPFTRKEEAEMQKFSFTPVETICGRLCLSVLYRSLSDVSCEHSTPMSPTFITDYVGSPLADPLKRFPSLPLSYGSPPLLPFQRRHSWSFDRYKASPPSVSCSPSPTRSDSHALVSHPCSRHLPPHPSDIPTGRRKESYPEEYSPCQDFSPPPSPSAPKHAVPRGITRTESAPVRIPAPTFQSKENVVAPSAHLKLSRHASLKPVRNLGPGESGAAIDKLFLYGRDDFRRPSGVRPSSSSSPRISFSRSSSRSFQDDFDDPDFPCPFDVEYDDITDRNSRPGSFDHRGDIHEPFDSSGSYPKKSQDAAVGALVRMLKKAPPLRQDVSESSRPEICSNNNKPAGAHEIAVASITASGIALASKTTADALEELRSYKEMKNHLLLGQSTSNPSSEEGSKMPLYDCMLLFKPIIRKEGLIDLVARIGKHVYSRNGVLTEIKSFGKVELGYGIRKLDGRHYQGQLMQITMMTTPNMNKELHYLNKEDKLLRWLLVKHRDIKIGQSEKEDSLTVPNRLTSGSLYDGSSSDEDDNNILGLSR</sequence>
<evidence type="ECO:0000256" key="1">
    <source>
        <dbReference type="ARBA" id="ARBA00009512"/>
    </source>
</evidence>
<evidence type="ECO:0000313" key="5">
    <source>
        <dbReference type="EMBL" id="CAD5323474.1"/>
    </source>
</evidence>
<evidence type="ECO:0000256" key="3">
    <source>
        <dbReference type="SAM" id="MobiDB-lite"/>
    </source>
</evidence>
<dbReference type="InterPro" id="IPR036570">
    <property type="entry name" value="HORMA_dom_sf"/>
</dbReference>
<dbReference type="InterPro" id="IPR040182">
    <property type="entry name" value="ATG13"/>
</dbReference>
<dbReference type="InterPro" id="IPR035980">
    <property type="entry name" value="Ribosomal_bS6_sf"/>
</dbReference>
<dbReference type="GO" id="GO:0005840">
    <property type="term" value="C:ribosome"/>
    <property type="evidence" value="ECO:0007669"/>
    <property type="project" value="InterPro"/>
</dbReference>
<evidence type="ECO:0000256" key="2">
    <source>
        <dbReference type="ARBA" id="ARBA00023006"/>
    </source>
</evidence>
<organism evidence="5 6">
    <name type="scientific">Arabidopsis thaliana</name>
    <name type="common">Mouse-ear cress</name>
    <dbReference type="NCBI Taxonomy" id="3702"/>
    <lineage>
        <taxon>Eukaryota</taxon>
        <taxon>Viridiplantae</taxon>
        <taxon>Streptophyta</taxon>
        <taxon>Embryophyta</taxon>
        <taxon>Tracheophyta</taxon>
        <taxon>Spermatophyta</taxon>
        <taxon>Magnoliopsida</taxon>
        <taxon>eudicotyledons</taxon>
        <taxon>Gunneridae</taxon>
        <taxon>Pentapetalae</taxon>
        <taxon>rosids</taxon>
        <taxon>malvids</taxon>
        <taxon>Brassicales</taxon>
        <taxon>Brassicaceae</taxon>
        <taxon>Camelineae</taxon>
        <taxon>Arabidopsis</taxon>
    </lineage>
</organism>
<dbReference type="GO" id="GO:0003735">
    <property type="term" value="F:structural constituent of ribosome"/>
    <property type="evidence" value="ECO:0007669"/>
    <property type="project" value="InterPro"/>
</dbReference>
<dbReference type="EMBL" id="LR881468">
    <property type="protein sequence ID" value="CAD5323474.1"/>
    <property type="molecule type" value="Genomic_DNA"/>
</dbReference>
<dbReference type="SUPFAM" id="SSF54995">
    <property type="entry name" value="Ribosomal protein S6"/>
    <property type="match status" value="1"/>
</dbReference>
<dbReference type="AlphaFoldDB" id="A0A7G2EJC8"/>
<dbReference type="Gene3D" id="3.30.70.60">
    <property type="match status" value="1"/>
</dbReference>
<dbReference type="GO" id="GO:0006412">
    <property type="term" value="P:translation"/>
    <property type="evidence" value="ECO:0007669"/>
    <property type="project" value="InterPro"/>
</dbReference>
<comment type="similarity">
    <text evidence="1">Belongs to the bacterial ribosomal protein bS6 family.</text>
</comment>
<dbReference type="Pfam" id="PF10033">
    <property type="entry name" value="ATG13"/>
    <property type="match status" value="1"/>
</dbReference>
<feature type="compositionally biased region" description="Low complexity" evidence="3">
    <location>
        <begin position="322"/>
        <end position="332"/>
    </location>
</feature>
<evidence type="ECO:0000259" key="4">
    <source>
        <dbReference type="Pfam" id="PF10033"/>
    </source>
</evidence>
<evidence type="ECO:0000313" key="6">
    <source>
        <dbReference type="Proteomes" id="UP000516314"/>
    </source>
</evidence>
<feature type="region of interest" description="Disordered" evidence="3">
    <location>
        <begin position="322"/>
        <end position="388"/>
    </location>
</feature>
<dbReference type="InterPro" id="IPR000529">
    <property type="entry name" value="Ribosomal_bS6"/>
</dbReference>
<dbReference type="GO" id="GO:0000045">
    <property type="term" value="P:autophagosome assembly"/>
    <property type="evidence" value="ECO:0007669"/>
    <property type="project" value="InterPro"/>
</dbReference>
<name>A0A7G2EJC8_ARATH</name>
<dbReference type="Proteomes" id="UP000516314">
    <property type="component" value="Chromosome 3"/>
</dbReference>
<dbReference type="PANTHER" id="PTHR13430">
    <property type="match status" value="1"/>
</dbReference>
<dbReference type="PANTHER" id="PTHR13430:SF15">
    <property type="entry name" value="AUTOPHAGY-RELATED PROTEIN 13B"/>
    <property type="match status" value="1"/>
</dbReference>
<feature type="compositionally biased region" description="Low complexity" evidence="3">
    <location>
        <begin position="455"/>
        <end position="477"/>
    </location>
</feature>
<dbReference type="Gene3D" id="3.30.900.10">
    <property type="entry name" value="HORMA domain"/>
    <property type="match status" value="1"/>
</dbReference>
<accession>A0A7G2EJC8</accession>
<feature type="compositionally biased region" description="Polar residues" evidence="3">
    <location>
        <begin position="733"/>
        <end position="746"/>
    </location>
</feature>
<dbReference type="FunFam" id="3.30.900.10:FF:000008">
    <property type="entry name" value="Autophagy-related protein 13b"/>
    <property type="match status" value="1"/>
</dbReference>
<gene>
    <name evidence="5" type="ORF">AT9943_LOCUS11421</name>
</gene>
<reference evidence="5 6" key="1">
    <citation type="submission" date="2020-09" db="EMBL/GenBank/DDBJ databases">
        <authorList>
            <person name="Ashkenazy H."/>
        </authorList>
    </citation>
    <scope>NUCLEOTIDE SEQUENCE [LARGE SCALE GENOMIC DNA]</scope>
    <source>
        <strain evidence="6">cv. Cdm-0</strain>
    </source>
</reference>
<proteinExistence type="inferred from homology"/>
<dbReference type="InterPro" id="IPR014717">
    <property type="entry name" value="Transl_elong_EF1B/ribsomal_bS6"/>
</dbReference>
<dbReference type="FunFam" id="3.30.70.60:FF:000012">
    <property type="entry name" value="Translation elongation factor EF1B/ribosomal protein S6 family protein"/>
    <property type="match status" value="1"/>
</dbReference>
<dbReference type="InterPro" id="IPR018731">
    <property type="entry name" value="Atg13_N"/>
</dbReference>
<dbReference type="GO" id="GO:0019843">
    <property type="term" value="F:rRNA binding"/>
    <property type="evidence" value="ECO:0007669"/>
    <property type="project" value="InterPro"/>
</dbReference>
<protein>
    <submittedName>
        <fullName evidence="5">(thale cress) hypothetical protein</fullName>
    </submittedName>
</protein>
<keyword evidence="2" id="KW-0072">Autophagy</keyword>